<name>A0A9D9DDD0_9PROT</name>
<proteinExistence type="predicted"/>
<accession>A0A9D9DDD0</accession>
<evidence type="ECO:0000313" key="3">
    <source>
        <dbReference type="Proteomes" id="UP000823630"/>
    </source>
</evidence>
<feature type="domain" description="Major tropism determinant N-terminal" evidence="1">
    <location>
        <begin position="5"/>
        <end position="41"/>
    </location>
</feature>
<dbReference type="AlphaFoldDB" id="A0A9D9DDD0"/>
<evidence type="ECO:0000313" key="2">
    <source>
        <dbReference type="EMBL" id="MBO8425664.1"/>
    </source>
</evidence>
<sequence length="161" mass="17530">MSRQIQIRRGTAAEHENFTGAIGEITMDTTNKTLRVHDGETAGGTALAKSSQLPPASADYVIETQLPTAQNNYTWYRKYKSGWVEMGGELKTTGEHITLVFPISFIDTHYTFTVGVINLSGSAEFNHNTSASVFGETLSKTKTSISIANLGQTWYACGVSE</sequence>
<organism evidence="2 3">
    <name type="scientific">Candidatus Enterousia avistercoris</name>
    <dbReference type="NCBI Taxonomy" id="2840788"/>
    <lineage>
        <taxon>Bacteria</taxon>
        <taxon>Pseudomonadati</taxon>
        <taxon>Pseudomonadota</taxon>
        <taxon>Alphaproteobacteria</taxon>
        <taxon>Candidatus Enterousia</taxon>
    </lineage>
</organism>
<dbReference type="EMBL" id="JADINC010000072">
    <property type="protein sequence ID" value="MBO8425664.1"/>
    <property type="molecule type" value="Genomic_DNA"/>
</dbReference>
<comment type="caution">
    <text evidence="2">The sequence shown here is derived from an EMBL/GenBank/DDBJ whole genome shotgun (WGS) entry which is preliminary data.</text>
</comment>
<reference evidence="2" key="1">
    <citation type="submission" date="2020-10" db="EMBL/GenBank/DDBJ databases">
        <authorList>
            <person name="Gilroy R."/>
        </authorList>
    </citation>
    <scope>NUCLEOTIDE SEQUENCE</scope>
    <source>
        <strain evidence="2">8207</strain>
    </source>
</reference>
<dbReference type="Pfam" id="PF18454">
    <property type="entry name" value="Mtd_N"/>
    <property type="match status" value="1"/>
</dbReference>
<protein>
    <recommendedName>
        <fullName evidence="1">Major tropism determinant N-terminal domain-containing protein</fullName>
    </recommendedName>
</protein>
<reference evidence="2" key="2">
    <citation type="journal article" date="2021" name="PeerJ">
        <title>Extensive microbial diversity within the chicken gut microbiome revealed by metagenomics and culture.</title>
        <authorList>
            <person name="Gilroy R."/>
            <person name="Ravi A."/>
            <person name="Getino M."/>
            <person name="Pursley I."/>
            <person name="Horton D.L."/>
            <person name="Alikhan N.F."/>
            <person name="Baker D."/>
            <person name="Gharbi K."/>
            <person name="Hall N."/>
            <person name="Watson M."/>
            <person name="Adriaenssens E.M."/>
            <person name="Foster-Nyarko E."/>
            <person name="Jarju S."/>
            <person name="Secka A."/>
            <person name="Antonio M."/>
            <person name="Oren A."/>
            <person name="Chaudhuri R.R."/>
            <person name="La Ragione R."/>
            <person name="Hildebrand F."/>
            <person name="Pallen M.J."/>
        </authorList>
    </citation>
    <scope>NUCLEOTIDE SEQUENCE</scope>
    <source>
        <strain evidence="2">8207</strain>
    </source>
</reference>
<dbReference type="Proteomes" id="UP000823630">
    <property type="component" value="Unassembled WGS sequence"/>
</dbReference>
<evidence type="ECO:0000259" key="1">
    <source>
        <dbReference type="Pfam" id="PF18454"/>
    </source>
</evidence>
<gene>
    <name evidence="2" type="ORF">IAC69_04275</name>
</gene>
<dbReference type="Gene3D" id="2.10.10.30">
    <property type="match status" value="1"/>
</dbReference>
<dbReference type="InterPro" id="IPR041352">
    <property type="entry name" value="Mtd_N"/>
</dbReference>